<reference evidence="1" key="1">
    <citation type="submission" date="2021-08" db="EMBL/GenBank/DDBJ databases">
        <title>Novel anaerobic bacterium isolated from sea squirt in East Sea, Republic of Korea.</title>
        <authorList>
            <person name="Nguyen T.H."/>
            <person name="Li Z."/>
            <person name="Lee Y.-J."/>
            <person name="Ko J."/>
            <person name="Kim S.-G."/>
        </authorList>
    </citation>
    <scope>NUCLEOTIDE SEQUENCE</scope>
    <source>
        <strain evidence="1">KCTC 25031</strain>
    </source>
</reference>
<dbReference type="Proteomes" id="UP000826212">
    <property type="component" value="Chromosome"/>
</dbReference>
<accession>A0AC61NF24</accession>
<protein>
    <submittedName>
        <fullName evidence="1">Efflux RND transporter periplasmic adaptor subunit</fullName>
    </submittedName>
</protein>
<proteinExistence type="predicted"/>
<organism evidence="1 2">
    <name type="scientific">Halosquirtibacter laminarini</name>
    <dbReference type="NCBI Taxonomy" id="3374600"/>
    <lineage>
        <taxon>Bacteria</taxon>
        <taxon>Pseudomonadati</taxon>
        <taxon>Bacteroidota</taxon>
        <taxon>Bacteroidia</taxon>
        <taxon>Marinilabiliales</taxon>
        <taxon>Prolixibacteraceae</taxon>
        <taxon>Halosquirtibacter</taxon>
    </lineage>
</organism>
<gene>
    <name evidence="1" type="ORF">K4L44_16580</name>
</gene>
<keyword evidence="2" id="KW-1185">Reference proteome</keyword>
<evidence type="ECO:0000313" key="1">
    <source>
        <dbReference type="EMBL" id="QZE14123.1"/>
    </source>
</evidence>
<name>A0AC61NF24_9BACT</name>
<dbReference type="EMBL" id="CP081303">
    <property type="protein sequence ID" value="QZE14123.1"/>
    <property type="molecule type" value="Genomic_DNA"/>
</dbReference>
<evidence type="ECO:0000313" key="2">
    <source>
        <dbReference type="Proteomes" id="UP000826212"/>
    </source>
</evidence>
<sequence>MKHILKKGLTKKRWIFVTVSAVILTLFLIFNKGEEKKNIITANVESQDLIIDVNTTGELDALNSVKIQAPEGLRKARLWQVKINKIVEEGKRVKKGEFIAELDKSTLSDQIKNSSDDVILVESNMIQQRLDTTLSLRQARDNILNLEYQVKEAEIKLEQSAFEPPATIKQAKMNVQKSKRSLDQSKMSYEVKQKQMSVRMTQLATKYSKKKRQLDFLISLQSDFTIIAPEDGMVIYKKDNWSGQKVKEGSTINAYDATVATLPDLSKMVSKTYINEVDIRKIKKNQQVEIGLDAFPDKHYTGVVTKIANVGEQKPNSDAKVFEVEITINESDSIFRPAMTTSNRIITKVIEDQKLIPIEALFTDNDSTFFVYRKAGFGFKKQFVKIGESNDQNISITNGLEANDVVSLNRIEE</sequence>